<feature type="region of interest" description="Disordered" evidence="1">
    <location>
        <begin position="1"/>
        <end position="71"/>
    </location>
</feature>
<reference evidence="2" key="1">
    <citation type="submission" date="2009-05" db="EMBL/GenBank/DDBJ databases">
        <title>Oryza sativa Indica Group genomic DNA, chromosome 11, BAC clone:K0390G01, cultivar:Kasalath.</title>
        <authorList>
            <person name="Matsumoto T."/>
            <person name="Wu J."/>
            <person name="Kanamori H."/>
        </authorList>
    </citation>
    <scope>NUCLEOTIDE SEQUENCE</scope>
</reference>
<accession>A0A679B9Y9</accession>
<evidence type="ECO:0000313" key="2">
    <source>
        <dbReference type="EMBL" id="BBD82478.1"/>
    </source>
</evidence>
<evidence type="ECO:0000256" key="1">
    <source>
        <dbReference type="SAM" id="MobiDB-lite"/>
    </source>
</evidence>
<dbReference type="AlphaFoldDB" id="A0A679B9Y9"/>
<feature type="compositionally biased region" description="Basic and acidic residues" evidence="1">
    <location>
        <begin position="12"/>
        <end position="24"/>
    </location>
</feature>
<sequence>MQDEGEGAGGRGRGDGGGRVDNNERGSGGCGNDICGGDLGGGGRGQKKEKEEDDDRKGEKNGDQGKAFVTSANEYRRPDEFLLDSGACFHLTWNGNILFPYPQHLHNYTQPPIASINGVVPGTSINVEGTGYLNSNNIQLDGVLLAPGSQVNLVSVGQLGTQYGVSTVFREHEVKIKTACGEEIGSGRRMWPSYLFVLESFQPRILYAHNNSPYIKFYGRLFSQQ</sequence>
<dbReference type="EMBL" id="AP011487">
    <property type="protein sequence ID" value="BBD82478.1"/>
    <property type="molecule type" value="Genomic_DNA"/>
</dbReference>
<feature type="compositionally biased region" description="Basic and acidic residues" evidence="1">
    <location>
        <begin position="46"/>
        <end position="63"/>
    </location>
</feature>
<proteinExistence type="predicted"/>
<protein>
    <submittedName>
        <fullName evidence="2">Uncharacterized protein</fullName>
    </submittedName>
</protein>
<gene>
    <name evidence="2" type="primary">K0390G01.17</name>
</gene>
<organism evidence="2">
    <name type="scientific">Oryza sativa subsp. indica</name>
    <name type="common">Rice</name>
    <dbReference type="NCBI Taxonomy" id="39946"/>
    <lineage>
        <taxon>Eukaryota</taxon>
        <taxon>Viridiplantae</taxon>
        <taxon>Streptophyta</taxon>
        <taxon>Embryophyta</taxon>
        <taxon>Tracheophyta</taxon>
        <taxon>Spermatophyta</taxon>
        <taxon>Magnoliopsida</taxon>
        <taxon>Liliopsida</taxon>
        <taxon>Poales</taxon>
        <taxon>Poaceae</taxon>
        <taxon>BOP clade</taxon>
        <taxon>Oryzoideae</taxon>
        <taxon>Oryzeae</taxon>
        <taxon>Oryzinae</taxon>
        <taxon>Oryza</taxon>
        <taxon>Oryza sativa</taxon>
    </lineage>
</organism>
<name>A0A679B9Y9_ORYSI</name>